<dbReference type="RefSeq" id="WP_157819314.1">
    <property type="nucleotide sequence ID" value="NZ_CP018799.1"/>
</dbReference>
<gene>
    <name evidence="3" type="ORF">Ga0123461_2120</name>
</gene>
<evidence type="ECO:0000313" key="3">
    <source>
        <dbReference type="EMBL" id="ATX80526.1"/>
    </source>
</evidence>
<dbReference type="KEGG" id="maes:Ga0123461_2120"/>
<accession>A0A2K8L8D0</accession>
<name>A0A2K8L8D0_MARES</name>
<keyword evidence="2" id="KW-0732">Signal</keyword>
<reference evidence="3 4" key="1">
    <citation type="submission" date="2016-12" db="EMBL/GenBank/DDBJ databases">
        <title>Isolation and genomic insights into novel planktonic Zetaproteobacteria from stratified waters of the Chesapeake Bay.</title>
        <authorList>
            <person name="McAllister S.M."/>
            <person name="Kato S."/>
            <person name="Chan C.S."/>
            <person name="Chiu B.K."/>
            <person name="Field E.K."/>
        </authorList>
    </citation>
    <scope>NUCLEOTIDE SEQUENCE [LARGE SCALE GENOMIC DNA]</scope>
    <source>
        <strain evidence="3 4">CP-5</strain>
    </source>
</reference>
<feature type="chain" id="PRO_5014752391" evidence="2">
    <location>
        <begin position="26"/>
        <end position="68"/>
    </location>
</feature>
<organism evidence="3 4">
    <name type="scientific">Mariprofundus aestuarium</name>
    <dbReference type="NCBI Taxonomy" id="1921086"/>
    <lineage>
        <taxon>Bacteria</taxon>
        <taxon>Pseudomonadati</taxon>
        <taxon>Pseudomonadota</taxon>
        <taxon>Candidatius Mariprofundia</taxon>
        <taxon>Mariprofundales</taxon>
        <taxon>Mariprofundaceae</taxon>
        <taxon>Mariprofundus</taxon>
    </lineage>
</organism>
<sequence>MNKLVLTTMIVAGMALAIQPLMANAEDAYEYAQESSVEDQAVDTSAADEATVEEPAAEQESYEENLPN</sequence>
<dbReference type="EMBL" id="CP018799">
    <property type="protein sequence ID" value="ATX80526.1"/>
    <property type="molecule type" value="Genomic_DNA"/>
</dbReference>
<evidence type="ECO:0000256" key="1">
    <source>
        <dbReference type="SAM" id="MobiDB-lite"/>
    </source>
</evidence>
<feature type="signal peptide" evidence="2">
    <location>
        <begin position="1"/>
        <end position="25"/>
    </location>
</feature>
<dbReference type="AlphaFoldDB" id="A0A2K8L8D0"/>
<protein>
    <submittedName>
        <fullName evidence="3">Uncharacterized protein</fullName>
    </submittedName>
</protein>
<keyword evidence="4" id="KW-1185">Reference proteome</keyword>
<evidence type="ECO:0000313" key="4">
    <source>
        <dbReference type="Proteomes" id="UP000231701"/>
    </source>
</evidence>
<feature type="region of interest" description="Disordered" evidence="1">
    <location>
        <begin position="34"/>
        <end position="68"/>
    </location>
</feature>
<dbReference type="Proteomes" id="UP000231701">
    <property type="component" value="Chromosome"/>
</dbReference>
<feature type="compositionally biased region" description="Acidic residues" evidence="1">
    <location>
        <begin position="50"/>
        <end position="68"/>
    </location>
</feature>
<evidence type="ECO:0000256" key="2">
    <source>
        <dbReference type="SAM" id="SignalP"/>
    </source>
</evidence>
<proteinExistence type="predicted"/>